<dbReference type="CDD" id="cd04037">
    <property type="entry name" value="C2E_Ferlin"/>
    <property type="match status" value="1"/>
</dbReference>
<keyword evidence="5 12" id="KW-0812">Transmembrane</keyword>
<dbReference type="InterPro" id="IPR012968">
    <property type="entry name" value="FerIin_dom"/>
</dbReference>
<evidence type="ECO:0000256" key="7">
    <source>
        <dbReference type="ARBA" id="ARBA00022737"/>
    </source>
</evidence>
<dbReference type="Pfam" id="PF00168">
    <property type="entry name" value="C2"/>
    <property type="match status" value="5"/>
</dbReference>
<keyword evidence="9 12" id="KW-1133">Transmembrane helix</keyword>
<dbReference type="SMART" id="SM01201">
    <property type="entry name" value="FerB"/>
    <property type="match status" value="1"/>
</dbReference>
<evidence type="ECO:0000256" key="2">
    <source>
        <dbReference type="ARBA" id="ARBA00004236"/>
    </source>
</evidence>
<dbReference type="PROSITE" id="PS50004">
    <property type="entry name" value="C2"/>
    <property type="match status" value="4"/>
</dbReference>
<dbReference type="InterPro" id="IPR037724">
    <property type="entry name" value="C2E_Ferlin"/>
</dbReference>
<comment type="similarity">
    <text evidence="3">Belongs to the ferlin family.</text>
</comment>
<reference evidence="15" key="1">
    <citation type="submission" date="2025-08" db="UniProtKB">
        <authorList>
            <consortium name="RefSeq"/>
        </authorList>
    </citation>
    <scope>IDENTIFICATION</scope>
    <source>
        <tissue evidence="15">Blood</tissue>
    </source>
</reference>
<keyword evidence="10 12" id="KW-0472">Membrane</keyword>
<feature type="domain" description="C2" evidence="13">
    <location>
        <begin position="1"/>
        <end position="100"/>
    </location>
</feature>
<dbReference type="Pfam" id="PF22901">
    <property type="entry name" value="dsrm_Ferlin"/>
    <property type="match status" value="1"/>
</dbReference>
<dbReference type="InterPro" id="IPR012561">
    <property type="entry name" value="Ferlin_B-domain"/>
</dbReference>
<dbReference type="Gene3D" id="2.60.40.150">
    <property type="entry name" value="C2 domain"/>
    <property type="match status" value="5"/>
</dbReference>
<dbReference type="Pfam" id="PF08151">
    <property type="entry name" value="FerI"/>
    <property type="match status" value="1"/>
</dbReference>
<evidence type="ECO:0000313" key="15">
    <source>
        <dbReference type="RefSeq" id="XP_067168362.1"/>
    </source>
</evidence>
<evidence type="ECO:0000259" key="13">
    <source>
        <dbReference type="PROSITE" id="PS50004"/>
    </source>
</evidence>
<sequence length="1980" mass="218036">MLRLVVAGARIPAPRAPGADVHVRAEFGGVPRSTRVVPGERDTAWNETLVWPLGARSLEPAAAVVLRLRQWGHPAPDGDLGATTVPLGQLAAEPSRPLALSDVPLVDRNRQPTGVRVRIIEGRQLQGNNVKPVVKVLIGEHAFRTRIRSGNNPYYNEVFCQHFHETLGRLLDEPIHIQVLDSKAIRAQSVIGVFKVGDGAALEVGGDGVSPRRRRHRRRLTLSPSWTSAASTARPVGRALTWKWLGLHRPERLAAGLRGYLRVSLWVLRAGDTAPEPEEPAGSEEEEEEEAVLLPRSLPACAATLQLRVYRAEDVPTRAPSPRRYFPPALPSGKRDGGLAVEVGFAGSTLPPICDEIRLALRSGDRAEKGDVLGTATLRLSQVSSAGTEAEGGFSGFLPCFGPSFLPLYGGGAVWPDPAQGPSTPGVSAATGRDGQVGTTGRTDGRVQPLRASQEEQGADYRGRILLELSTSTESPREREKDAVAAEDVARAERSLSRREYGLCAVFYSATMVAAGPELVRFEVSVGNYGNAADGTCKPAASATQHGRAVYDGNRYYYLPWYDAKPVVALTCFWEDVSHRWASLNALQAVHDRLEHNVAALRSLGQADDAARDEARRKLLRELLRDCKKALPQLETQATTTALDGHLRTARLRLLRQLVTAAAGTTGAARAALLPAAEGWLQRIAAAMPEPQASVPDVALRMLREGRRVACARVKPWAVLFRKSGAGGKLCGKTQTIFLTAPRGEGASGTVCAQLRVRLWLGLVAESRELPQHLEGVLRVYAETYENQMKLFGKWGVRGLPAPPGFSDAAGKAEPPKDELRPPRGWRWDGDWSVEPQRRLLLDAETNVAEVREEAYENESRRPGGEWVPAPCTDAVSTGCGAGAAMPPKEQLACPQGWQVTDGWRLEVTGAVDDAGWQYGASAAPGDPPPAWHAAEKTYDTRRRRRWLRTRRRDPGARGHQQDVAAFLRLHAPEEPADAEAWEYASFPGRRFHLQPRTGDLYRRRRWHRRLAPERPGPVAPVFLLESSPVRDGCGDARRGYFQLRCYVFQAMGLVPRGAKATADPVAHVAFVHVSQSTRVLAATLEPRWDQTLLFERVLLYGDPRGVRAEPPAVVVEVFDQDGGGAGTFLGRGACRPAVWLDAGHRRPPRLRRLPLNGPAGPAGDLLAAFELLHDTKDGSLAQLPAPPRMKGAFGIPAGIRPALHPVALEVLAWGLRGLRGGGGGGTLSPVRAPRLVVEWGGEALRTPPIADLAANPNFPVNAFLLELRLPLEEEYVPPITLRVLDTRDFGCRPELGRANVRNLRRYRCEPAAEGPPAALPGPAAPQGWIAQAAEGEEEEEEEEEGDWWSKFYAATGAAAKSRRGTAGDTLTVYKCELEAVPQFEGLQDFCQTFPLYRAAARPEGGEDPAPVGEFKGLFRIYPLPEDPGVPPPPRRFQELPPSRPQKCLVRVYVVRAFNLSPRDSNGLCDPYVRVSLGTKKAGGRDQYVPNTLEPVFGRLFEMTGTIPLEKDLQISLFDYDLLPPDQEIGSTSIDLENRLLSRFRAHCGLPQLYRIAGPGRWRDQLTPSRALERFARARGLPAPEFSADGGAVTFGGSTFLLTQFESGAPTYRHPGAPRERLALHLLHACHLVPEHLETRTLYNSTQPGLEQGKLQMWVDVFPASLGPPGPPVDITPRKPQRYELRCIIWNTRDVDLQDTTLTGQRMSDIYVKGWLDGLEEQRQKTDVHYRSLRGDGSFNWRFVFPFDYLPAERLCVLPKKEHFWSLDETVLKVPPKLILQVWDNDKFSADDFLGVLELELSSLPQPARRPRHCTLELLGTQRSWLCRGTRAPRFSLFRQRCARGWWPCSVEEDGKRRLAGKLELSLELLTAKEAEERPAGKGREEPNMYPTLQPPLRPDWSFLWLQAPLRTLHYAVWQQNRCRISVGLALFLLVALLLAFVYSAPGYLAMKLVNPLRSLHPSGSGDVTKVVMTVGKAKP</sequence>
<dbReference type="InterPro" id="IPR037725">
    <property type="entry name" value="C2F_Ferlin"/>
</dbReference>
<keyword evidence="4" id="KW-1003">Cell membrane</keyword>
<feature type="domain" description="C2" evidence="13">
    <location>
        <begin position="1665"/>
        <end position="1816"/>
    </location>
</feature>
<evidence type="ECO:0000256" key="12">
    <source>
        <dbReference type="SAM" id="Phobius"/>
    </source>
</evidence>
<evidence type="ECO:0000256" key="4">
    <source>
        <dbReference type="ARBA" id="ARBA00022475"/>
    </source>
</evidence>
<feature type="compositionally biased region" description="Basic and acidic residues" evidence="11">
    <location>
        <begin position="814"/>
        <end position="825"/>
    </location>
</feature>
<evidence type="ECO:0000256" key="6">
    <source>
        <dbReference type="ARBA" id="ARBA00022723"/>
    </source>
</evidence>
<keyword evidence="8" id="KW-0106">Calcium</keyword>
<feature type="region of interest" description="Disordered" evidence="11">
    <location>
        <begin position="806"/>
        <end position="825"/>
    </location>
</feature>
<evidence type="ECO:0000256" key="5">
    <source>
        <dbReference type="ARBA" id="ARBA00022692"/>
    </source>
</evidence>
<protein>
    <submittedName>
        <fullName evidence="15">Fer-1-like protein 5</fullName>
    </submittedName>
</protein>
<evidence type="ECO:0000256" key="3">
    <source>
        <dbReference type="ARBA" id="ARBA00007561"/>
    </source>
</evidence>
<evidence type="ECO:0000256" key="10">
    <source>
        <dbReference type="ARBA" id="ARBA00023136"/>
    </source>
</evidence>
<dbReference type="SUPFAM" id="SSF49562">
    <property type="entry name" value="C2 domain (Calcium/lipid-binding domain, CaLB)"/>
    <property type="match status" value="5"/>
</dbReference>
<dbReference type="SMART" id="SM00693">
    <property type="entry name" value="DysFN"/>
    <property type="match status" value="2"/>
</dbReference>
<dbReference type="SMART" id="SM01200">
    <property type="entry name" value="FerA"/>
    <property type="match status" value="1"/>
</dbReference>
<feature type="region of interest" description="Disordered" evidence="11">
    <location>
        <begin position="417"/>
        <end position="456"/>
    </location>
</feature>
<accession>A0ABM4FTT6</accession>
<dbReference type="SMART" id="SM00239">
    <property type="entry name" value="C2"/>
    <property type="match status" value="5"/>
</dbReference>
<proteinExistence type="inferred from homology"/>
<dbReference type="GeneID" id="136994441"/>
<dbReference type="InterPro" id="IPR012560">
    <property type="entry name" value="Ferlin_A-domain"/>
</dbReference>
<dbReference type="Pfam" id="PF08150">
    <property type="entry name" value="FerB"/>
    <property type="match status" value="1"/>
</dbReference>
<dbReference type="SMART" id="SM00694">
    <property type="entry name" value="DysFC"/>
    <property type="match status" value="2"/>
</dbReference>
<feature type="transmembrane region" description="Helical" evidence="12">
    <location>
        <begin position="1929"/>
        <end position="1951"/>
    </location>
</feature>
<keyword evidence="7" id="KW-0677">Repeat</keyword>
<name>A0ABM4FTT6_9AVES</name>
<organism evidence="14 15">
    <name type="scientific">Apteryx mantelli</name>
    <name type="common">North Island brown kiwi</name>
    <dbReference type="NCBI Taxonomy" id="2696672"/>
    <lineage>
        <taxon>Eukaryota</taxon>
        <taxon>Metazoa</taxon>
        <taxon>Chordata</taxon>
        <taxon>Craniata</taxon>
        <taxon>Vertebrata</taxon>
        <taxon>Euteleostomi</taxon>
        <taxon>Archelosauria</taxon>
        <taxon>Archosauria</taxon>
        <taxon>Dinosauria</taxon>
        <taxon>Saurischia</taxon>
        <taxon>Theropoda</taxon>
        <taxon>Coelurosauria</taxon>
        <taxon>Aves</taxon>
        <taxon>Palaeognathae</taxon>
        <taxon>Apterygiformes</taxon>
        <taxon>Apterygidae</taxon>
        <taxon>Apteryx</taxon>
    </lineage>
</organism>
<dbReference type="RefSeq" id="XP_067168362.1">
    <property type="nucleotide sequence ID" value="XM_067312261.1"/>
</dbReference>
<dbReference type="InterPro" id="IPR035892">
    <property type="entry name" value="C2_domain_sf"/>
</dbReference>
<comment type="subcellular location">
    <subcellularLocation>
        <location evidence="2">Cell membrane</location>
    </subcellularLocation>
    <subcellularLocation>
        <location evidence="1">Membrane</location>
        <topology evidence="1">Single-pass membrane protein</topology>
    </subcellularLocation>
</comment>
<dbReference type="InterPro" id="IPR037721">
    <property type="entry name" value="Ferlin"/>
</dbReference>
<feature type="domain" description="C2" evidence="13">
    <location>
        <begin position="1431"/>
        <end position="1549"/>
    </location>
</feature>
<evidence type="ECO:0000256" key="9">
    <source>
        <dbReference type="ARBA" id="ARBA00022989"/>
    </source>
</evidence>
<evidence type="ECO:0000313" key="14">
    <source>
        <dbReference type="Proteomes" id="UP001652627"/>
    </source>
</evidence>
<dbReference type="InterPro" id="IPR055072">
    <property type="entry name" value="Ferlin_DSRM"/>
</dbReference>
<gene>
    <name evidence="15" type="primary">FER1L5</name>
</gene>
<dbReference type="SMART" id="SM01202">
    <property type="entry name" value="FerI"/>
    <property type="match status" value="1"/>
</dbReference>
<evidence type="ECO:0000256" key="8">
    <source>
        <dbReference type="ARBA" id="ARBA00022837"/>
    </source>
</evidence>
<dbReference type="CDD" id="cd08374">
    <property type="entry name" value="C2F_Ferlin"/>
    <property type="match status" value="1"/>
</dbReference>
<dbReference type="PANTHER" id="PTHR12546:SF34">
    <property type="entry name" value="FER-1-LIKE PROTEIN 5"/>
    <property type="match status" value="1"/>
</dbReference>
<dbReference type="InterPro" id="IPR006614">
    <property type="entry name" value="Peroxin/Ferlin"/>
</dbReference>
<evidence type="ECO:0000256" key="1">
    <source>
        <dbReference type="ARBA" id="ARBA00004167"/>
    </source>
</evidence>
<dbReference type="Proteomes" id="UP001652627">
    <property type="component" value="Chromosome 29"/>
</dbReference>
<keyword evidence="6" id="KW-0479">Metal-binding</keyword>
<dbReference type="InterPro" id="IPR000008">
    <property type="entry name" value="C2_dom"/>
</dbReference>
<keyword evidence="14" id="KW-1185">Reference proteome</keyword>
<dbReference type="Pfam" id="PF16165">
    <property type="entry name" value="Ferlin_C"/>
    <property type="match status" value="1"/>
</dbReference>
<dbReference type="PANTHER" id="PTHR12546">
    <property type="entry name" value="FER-1-LIKE"/>
    <property type="match status" value="1"/>
</dbReference>
<feature type="domain" description="C2" evidence="13">
    <location>
        <begin position="1017"/>
        <end position="1151"/>
    </location>
</feature>
<evidence type="ECO:0000256" key="11">
    <source>
        <dbReference type="SAM" id="MobiDB-lite"/>
    </source>
</evidence>
<dbReference type="InterPro" id="IPR032362">
    <property type="entry name" value="Ferlin_C"/>
</dbReference>